<feature type="non-terminal residue" evidence="1">
    <location>
        <position position="93"/>
    </location>
</feature>
<comment type="caution">
    <text evidence="1">The sequence shown here is derived from an EMBL/GenBank/DDBJ whole genome shotgun (WGS) entry which is preliminary data.</text>
</comment>
<evidence type="ECO:0000313" key="1">
    <source>
        <dbReference type="EMBL" id="EJW89762.1"/>
    </source>
</evidence>
<feature type="non-terminal residue" evidence="1">
    <location>
        <position position="1"/>
    </location>
</feature>
<sequence>VGPIFTSLLIAKNAKIKFLQGNQLLIQKSNGTVAAGISASDAGDKTRFWAGSNTPDSAPFAVNEDGVATAERFRTGRSGCRMEAHNGVIDIFG</sequence>
<dbReference type="EMBL" id="AMCI01009274">
    <property type="protein sequence ID" value="EJW89762.1"/>
    <property type="molecule type" value="Genomic_DNA"/>
</dbReference>
<organism evidence="1">
    <name type="scientific">gut metagenome</name>
    <dbReference type="NCBI Taxonomy" id="749906"/>
    <lineage>
        <taxon>unclassified sequences</taxon>
        <taxon>metagenomes</taxon>
        <taxon>organismal metagenomes</taxon>
    </lineage>
</organism>
<name>J9FJE2_9ZZZZ</name>
<reference evidence="1" key="1">
    <citation type="journal article" date="2012" name="PLoS ONE">
        <title>Gene sets for utilization of primary and secondary nutrition supplies in the distal gut of endangered iberian lynx.</title>
        <authorList>
            <person name="Alcaide M."/>
            <person name="Messina E."/>
            <person name="Richter M."/>
            <person name="Bargiela R."/>
            <person name="Peplies J."/>
            <person name="Huws S.A."/>
            <person name="Newbold C.J."/>
            <person name="Golyshin P.N."/>
            <person name="Simon M.A."/>
            <person name="Lopez G."/>
            <person name="Yakimov M.M."/>
            <person name="Ferrer M."/>
        </authorList>
    </citation>
    <scope>NUCLEOTIDE SEQUENCE</scope>
</reference>
<protein>
    <submittedName>
        <fullName evidence="1">Uncharacterized protein</fullName>
    </submittedName>
</protein>
<accession>J9FJE2</accession>
<proteinExistence type="predicted"/>
<dbReference type="AlphaFoldDB" id="J9FJE2"/>
<gene>
    <name evidence="1" type="ORF">EVA_22131</name>
</gene>